<dbReference type="AlphaFoldDB" id="A0A2A9CNR3"/>
<organism evidence="3 4">
    <name type="scientific">Propionicimonas paludicola</name>
    <dbReference type="NCBI Taxonomy" id="185243"/>
    <lineage>
        <taxon>Bacteria</taxon>
        <taxon>Bacillati</taxon>
        <taxon>Actinomycetota</taxon>
        <taxon>Actinomycetes</taxon>
        <taxon>Propionibacteriales</taxon>
        <taxon>Nocardioidaceae</taxon>
        <taxon>Propionicimonas</taxon>
    </lineage>
</organism>
<proteinExistence type="predicted"/>
<feature type="transmembrane region" description="Helical" evidence="2">
    <location>
        <begin position="75"/>
        <end position="93"/>
    </location>
</feature>
<comment type="caution">
    <text evidence="3">The sequence shown here is derived from an EMBL/GenBank/DDBJ whole genome shotgun (WGS) entry which is preliminary data.</text>
</comment>
<dbReference type="EMBL" id="PDJC01000001">
    <property type="protein sequence ID" value="PFG16033.1"/>
    <property type="molecule type" value="Genomic_DNA"/>
</dbReference>
<reference evidence="3 4" key="1">
    <citation type="submission" date="2017-10" db="EMBL/GenBank/DDBJ databases">
        <title>Sequencing the genomes of 1000 actinobacteria strains.</title>
        <authorList>
            <person name="Klenk H.-P."/>
        </authorList>
    </citation>
    <scope>NUCLEOTIDE SEQUENCE [LARGE SCALE GENOMIC DNA]</scope>
    <source>
        <strain evidence="3 4">DSM 15597</strain>
    </source>
</reference>
<accession>A0A2A9CNR3</accession>
<feature type="region of interest" description="Disordered" evidence="1">
    <location>
        <begin position="15"/>
        <end position="35"/>
    </location>
</feature>
<evidence type="ECO:0000256" key="2">
    <source>
        <dbReference type="SAM" id="Phobius"/>
    </source>
</evidence>
<dbReference type="Proteomes" id="UP000226079">
    <property type="component" value="Unassembled WGS sequence"/>
</dbReference>
<keyword evidence="4" id="KW-1185">Reference proteome</keyword>
<keyword evidence="2" id="KW-0812">Transmembrane</keyword>
<evidence type="ECO:0000313" key="3">
    <source>
        <dbReference type="EMBL" id="PFG16033.1"/>
    </source>
</evidence>
<evidence type="ECO:0000256" key="1">
    <source>
        <dbReference type="SAM" id="MobiDB-lite"/>
    </source>
</evidence>
<feature type="transmembrane region" description="Helical" evidence="2">
    <location>
        <begin position="170"/>
        <end position="189"/>
    </location>
</feature>
<sequence length="228" mass="23254">MSVLLDESAPGLARQGARAGQGWSPVARRSMASRVTADPRPMSVVLPRPGAPRRAVIPAVPLGAVASGSDQPSRWRWWSPALVLVAVLVAGGLNSSAIGSGQRPGWPGVIASVLFVVSWVGYLAAAGRPQRLATLRRLNACWAAIIAGSALTASLVGLPLTGQNAAEGAFAITSLLLAAPVYGLTGLVGGEHFPLGMSGLAVACYLGLLAFAIARLRAPRAKLAASRG</sequence>
<protein>
    <submittedName>
        <fullName evidence="3">Uncharacterized protein</fullName>
    </submittedName>
</protein>
<keyword evidence="2" id="KW-1133">Transmembrane helix</keyword>
<keyword evidence="2" id="KW-0472">Membrane</keyword>
<name>A0A2A9CNR3_9ACTN</name>
<feature type="transmembrane region" description="Helical" evidence="2">
    <location>
        <begin position="105"/>
        <end position="125"/>
    </location>
</feature>
<gene>
    <name evidence="3" type="ORF">ATK74_0558</name>
</gene>
<evidence type="ECO:0000313" key="4">
    <source>
        <dbReference type="Proteomes" id="UP000226079"/>
    </source>
</evidence>
<feature type="transmembrane region" description="Helical" evidence="2">
    <location>
        <begin position="137"/>
        <end position="158"/>
    </location>
</feature>
<feature type="transmembrane region" description="Helical" evidence="2">
    <location>
        <begin position="195"/>
        <end position="214"/>
    </location>
</feature>